<dbReference type="PANTHER" id="PTHR11910">
    <property type="entry name" value="ATP SYNTHASE DELTA CHAIN"/>
    <property type="match status" value="1"/>
</dbReference>
<dbReference type="InterPro" id="IPR026015">
    <property type="entry name" value="ATP_synth_OSCP/delta_N_sf"/>
</dbReference>
<comment type="function">
    <text evidence="7">This protein is part of the stalk that links CF(0) to CF(1). It either transmits conformational changes from CF(0) to CF(1) or is implicated in proton conduction.</text>
</comment>
<evidence type="ECO:0000313" key="8">
    <source>
        <dbReference type="EMBL" id="QBA65432.1"/>
    </source>
</evidence>
<dbReference type="HAMAP" id="MF_01416">
    <property type="entry name" value="ATP_synth_delta_bact"/>
    <property type="match status" value="1"/>
</dbReference>
<dbReference type="GO" id="GO:0045259">
    <property type="term" value="C:proton-transporting ATP synthase complex"/>
    <property type="evidence" value="ECO:0007669"/>
    <property type="project" value="UniProtKB-KW"/>
</dbReference>
<evidence type="ECO:0000256" key="6">
    <source>
        <dbReference type="ARBA" id="ARBA00023310"/>
    </source>
</evidence>
<keyword evidence="5 7" id="KW-0472">Membrane</keyword>
<evidence type="ECO:0000256" key="3">
    <source>
        <dbReference type="ARBA" id="ARBA00022781"/>
    </source>
</evidence>
<dbReference type="SUPFAM" id="SSF47928">
    <property type="entry name" value="N-terminal domain of the delta subunit of the F1F0-ATP synthase"/>
    <property type="match status" value="1"/>
</dbReference>
<proteinExistence type="inferred from homology"/>
<dbReference type="GO" id="GO:0005886">
    <property type="term" value="C:plasma membrane"/>
    <property type="evidence" value="ECO:0007669"/>
    <property type="project" value="UniProtKB-SubCell"/>
</dbReference>
<dbReference type="AlphaFoldDB" id="A0A411ECH1"/>
<evidence type="ECO:0000256" key="7">
    <source>
        <dbReference type="HAMAP-Rule" id="MF_01416"/>
    </source>
</evidence>
<dbReference type="Proteomes" id="UP000290889">
    <property type="component" value="Chromosome"/>
</dbReference>
<comment type="function">
    <text evidence="7">F(1)F(0) ATP synthase produces ATP from ADP in the presence of a proton or sodium gradient. F-type ATPases consist of two structural domains, F(1) containing the extramembraneous catalytic core and F(0) containing the membrane proton channel, linked together by a central stalk and a peripheral stalk. During catalysis, ATP synthesis in the catalytic domain of F(1) is coupled via a rotary mechanism of the central stalk subunits to proton translocation.</text>
</comment>
<name>A0A411ECH1_9FLAO</name>
<dbReference type="OrthoDB" id="9802471at2"/>
<accession>A0A411ECH1</accession>
<reference evidence="8 9" key="1">
    <citation type="submission" date="2019-01" db="EMBL/GenBank/DDBJ databases">
        <title>Muriicola soli sp. nov., isolated from soil.</title>
        <authorList>
            <person name="Kang H.J."/>
            <person name="Kim S.B."/>
        </authorList>
    </citation>
    <scope>NUCLEOTIDE SEQUENCE [LARGE SCALE GENOMIC DNA]</scope>
    <source>
        <strain evidence="8 9">MMS17-SY002</strain>
    </source>
</reference>
<dbReference type="EMBL" id="CP035544">
    <property type="protein sequence ID" value="QBA65432.1"/>
    <property type="molecule type" value="Genomic_DNA"/>
</dbReference>
<keyword evidence="7" id="KW-1003">Cell membrane</keyword>
<gene>
    <name evidence="7 8" type="primary">atpH</name>
    <name evidence="8" type="ORF">EQY75_13355</name>
</gene>
<dbReference type="RefSeq" id="WP_129606658.1">
    <property type="nucleotide sequence ID" value="NZ_CP035544.1"/>
</dbReference>
<comment type="similarity">
    <text evidence="7">Belongs to the ATPase delta chain family.</text>
</comment>
<evidence type="ECO:0000256" key="1">
    <source>
        <dbReference type="ARBA" id="ARBA00004370"/>
    </source>
</evidence>
<keyword evidence="6 7" id="KW-0066">ATP synthesis</keyword>
<dbReference type="InterPro" id="IPR000711">
    <property type="entry name" value="ATPase_OSCP/dsu"/>
</dbReference>
<evidence type="ECO:0000256" key="4">
    <source>
        <dbReference type="ARBA" id="ARBA00023065"/>
    </source>
</evidence>
<dbReference type="Pfam" id="PF00213">
    <property type="entry name" value="OSCP"/>
    <property type="match status" value="1"/>
</dbReference>
<dbReference type="PROSITE" id="PS00389">
    <property type="entry name" value="ATPASE_DELTA"/>
    <property type="match status" value="1"/>
</dbReference>
<protein>
    <recommendedName>
        <fullName evidence="7">ATP synthase subunit delta</fullName>
    </recommendedName>
    <alternativeName>
        <fullName evidence="7">ATP synthase F(1) sector subunit delta</fullName>
    </alternativeName>
    <alternativeName>
        <fullName evidence="7">F-type ATPase subunit delta</fullName>
        <shortName evidence="7">F-ATPase subunit delta</shortName>
    </alternativeName>
</protein>
<sequence>MNEARAAARYAKAILDFAIEQKKTDILEKDMRAITETIGTSKELREMLASPVLKGEMKKKALLSVFKGTDVITEGLIDLLLQNKRIGLLNEVAIKYIILNENLKGQGVAFVTTAVPLSGELEKRVLKEVSKLTGNKVVLKNKVDKSIVGGFILRVGDLQYDASISNKLNSIKREFTKSI</sequence>
<evidence type="ECO:0000256" key="2">
    <source>
        <dbReference type="ARBA" id="ARBA00022448"/>
    </source>
</evidence>
<dbReference type="KEGG" id="mur:EQY75_13355"/>
<evidence type="ECO:0000256" key="5">
    <source>
        <dbReference type="ARBA" id="ARBA00023136"/>
    </source>
</evidence>
<keyword evidence="4 7" id="KW-0406">Ion transport</keyword>
<keyword evidence="2 7" id="KW-0813">Transport</keyword>
<keyword evidence="7" id="KW-0139">CF(1)</keyword>
<keyword evidence="9" id="KW-1185">Reference proteome</keyword>
<organism evidence="8 9">
    <name type="scientific">Muriicola soli</name>
    <dbReference type="NCBI Taxonomy" id="2507538"/>
    <lineage>
        <taxon>Bacteria</taxon>
        <taxon>Pseudomonadati</taxon>
        <taxon>Bacteroidota</taxon>
        <taxon>Flavobacteriia</taxon>
        <taxon>Flavobacteriales</taxon>
        <taxon>Flavobacteriaceae</taxon>
        <taxon>Muriicola</taxon>
    </lineage>
</organism>
<dbReference type="PRINTS" id="PR00125">
    <property type="entry name" value="ATPASEDELTA"/>
</dbReference>
<dbReference type="Gene3D" id="1.10.520.20">
    <property type="entry name" value="N-terminal domain of the delta subunit of the F1F0-ATP synthase"/>
    <property type="match status" value="1"/>
</dbReference>
<comment type="subcellular location">
    <subcellularLocation>
        <location evidence="7">Cell membrane</location>
        <topology evidence="7">Peripheral membrane protein</topology>
    </subcellularLocation>
    <subcellularLocation>
        <location evidence="1">Membrane</location>
    </subcellularLocation>
</comment>
<evidence type="ECO:0000313" key="9">
    <source>
        <dbReference type="Proteomes" id="UP000290889"/>
    </source>
</evidence>
<keyword evidence="3 7" id="KW-0375">Hydrogen ion transport</keyword>
<dbReference type="NCBIfam" id="TIGR01145">
    <property type="entry name" value="ATP_synt_delta"/>
    <property type="match status" value="1"/>
</dbReference>
<dbReference type="GO" id="GO:0046933">
    <property type="term" value="F:proton-transporting ATP synthase activity, rotational mechanism"/>
    <property type="evidence" value="ECO:0007669"/>
    <property type="project" value="UniProtKB-UniRule"/>
</dbReference>
<dbReference type="InterPro" id="IPR020781">
    <property type="entry name" value="ATPase_OSCP/d_CS"/>
</dbReference>